<evidence type="ECO:0000256" key="1">
    <source>
        <dbReference type="SAM" id="MobiDB-lite"/>
    </source>
</evidence>
<name>A0AA38MH47_9CUCU</name>
<sequence length="103" mass="11555">MRRMAIRGVGGIHEGGEGPRSKGGRWVGQRLLWIGHRWSNELLISSGRRTDGSSVRIRTELLHVVVAGMGQQEPDGAARVTCQDYWRVCSAFRSREAPGWERL</sequence>
<proteinExistence type="predicted"/>
<organism evidence="2 3">
    <name type="scientific">Zophobas morio</name>
    <dbReference type="NCBI Taxonomy" id="2755281"/>
    <lineage>
        <taxon>Eukaryota</taxon>
        <taxon>Metazoa</taxon>
        <taxon>Ecdysozoa</taxon>
        <taxon>Arthropoda</taxon>
        <taxon>Hexapoda</taxon>
        <taxon>Insecta</taxon>
        <taxon>Pterygota</taxon>
        <taxon>Neoptera</taxon>
        <taxon>Endopterygota</taxon>
        <taxon>Coleoptera</taxon>
        <taxon>Polyphaga</taxon>
        <taxon>Cucujiformia</taxon>
        <taxon>Tenebrionidae</taxon>
        <taxon>Zophobas</taxon>
    </lineage>
</organism>
<feature type="region of interest" description="Disordered" evidence="1">
    <location>
        <begin position="1"/>
        <end position="21"/>
    </location>
</feature>
<gene>
    <name evidence="2" type="ORF">Zmor_015373</name>
</gene>
<evidence type="ECO:0000313" key="3">
    <source>
        <dbReference type="Proteomes" id="UP001168821"/>
    </source>
</evidence>
<accession>A0AA38MH47</accession>
<keyword evidence="3" id="KW-1185">Reference proteome</keyword>
<evidence type="ECO:0000313" key="2">
    <source>
        <dbReference type="EMBL" id="KAJ3656286.1"/>
    </source>
</evidence>
<dbReference type="EMBL" id="JALNTZ010000004">
    <property type="protein sequence ID" value="KAJ3656286.1"/>
    <property type="molecule type" value="Genomic_DNA"/>
</dbReference>
<dbReference type="AlphaFoldDB" id="A0AA38MH47"/>
<dbReference type="Proteomes" id="UP001168821">
    <property type="component" value="Unassembled WGS sequence"/>
</dbReference>
<protein>
    <submittedName>
        <fullName evidence="2">Uncharacterized protein</fullName>
    </submittedName>
</protein>
<comment type="caution">
    <text evidence="2">The sequence shown here is derived from an EMBL/GenBank/DDBJ whole genome shotgun (WGS) entry which is preliminary data.</text>
</comment>
<reference evidence="2" key="1">
    <citation type="journal article" date="2023" name="G3 (Bethesda)">
        <title>Whole genome assemblies of Zophobas morio and Tenebrio molitor.</title>
        <authorList>
            <person name="Kaur S."/>
            <person name="Stinson S.A."/>
            <person name="diCenzo G.C."/>
        </authorList>
    </citation>
    <scope>NUCLEOTIDE SEQUENCE</scope>
    <source>
        <strain evidence="2">QUZm001</strain>
    </source>
</reference>